<feature type="region of interest" description="Disordered" evidence="1">
    <location>
        <begin position="1"/>
        <end position="38"/>
    </location>
</feature>
<feature type="region of interest" description="Disordered" evidence="1">
    <location>
        <begin position="60"/>
        <end position="106"/>
    </location>
</feature>
<organism evidence="2 3">
    <name type="scientific">Xenoophorus captivus</name>
    <dbReference type="NCBI Taxonomy" id="1517983"/>
    <lineage>
        <taxon>Eukaryota</taxon>
        <taxon>Metazoa</taxon>
        <taxon>Chordata</taxon>
        <taxon>Craniata</taxon>
        <taxon>Vertebrata</taxon>
        <taxon>Euteleostomi</taxon>
        <taxon>Actinopterygii</taxon>
        <taxon>Neopterygii</taxon>
        <taxon>Teleostei</taxon>
        <taxon>Neoteleostei</taxon>
        <taxon>Acanthomorphata</taxon>
        <taxon>Ovalentaria</taxon>
        <taxon>Atherinomorphae</taxon>
        <taxon>Cyprinodontiformes</taxon>
        <taxon>Goodeidae</taxon>
        <taxon>Xenoophorus</taxon>
    </lineage>
</organism>
<comment type="caution">
    <text evidence="2">The sequence shown here is derived from an EMBL/GenBank/DDBJ whole genome shotgun (WGS) entry which is preliminary data.</text>
</comment>
<sequence>GRGFVWAGRTARARPWPTEGPDGREDKISSNQTSMMSDDHWRRRALSWLYPYAQRNNRYSGDVRDSAVSGCSGVEPDLVPDQQPPSSPALNPENESSSRSAPATGEKTHLECFPTDWANFAENIQDANIKRYILKMGPCRPKGPVPTDKDNRCFSEDFTPLPLKLG</sequence>
<evidence type="ECO:0000256" key="1">
    <source>
        <dbReference type="SAM" id="MobiDB-lite"/>
    </source>
</evidence>
<feature type="non-terminal residue" evidence="2">
    <location>
        <position position="1"/>
    </location>
</feature>
<keyword evidence="3" id="KW-1185">Reference proteome</keyword>
<protein>
    <submittedName>
        <fullName evidence="2">Uncharacterized protein</fullName>
    </submittedName>
</protein>
<proteinExistence type="predicted"/>
<dbReference type="Proteomes" id="UP001434883">
    <property type="component" value="Unassembled WGS sequence"/>
</dbReference>
<accession>A0ABV0RYK3</accession>
<name>A0ABV0RYK3_9TELE</name>
<evidence type="ECO:0000313" key="2">
    <source>
        <dbReference type="EMBL" id="MEQ2212766.1"/>
    </source>
</evidence>
<evidence type="ECO:0000313" key="3">
    <source>
        <dbReference type="Proteomes" id="UP001434883"/>
    </source>
</evidence>
<reference evidence="2 3" key="1">
    <citation type="submission" date="2021-06" db="EMBL/GenBank/DDBJ databases">
        <authorList>
            <person name="Palmer J.M."/>
        </authorList>
    </citation>
    <scope>NUCLEOTIDE SEQUENCE [LARGE SCALE GENOMIC DNA]</scope>
    <source>
        <strain evidence="2 3">XC_2019</strain>
        <tissue evidence="2">Muscle</tissue>
    </source>
</reference>
<dbReference type="EMBL" id="JAHRIN010060322">
    <property type="protein sequence ID" value="MEQ2212766.1"/>
    <property type="molecule type" value="Genomic_DNA"/>
</dbReference>
<gene>
    <name evidence="2" type="ORF">XENOCAPTIV_004729</name>
</gene>